<evidence type="ECO:0000313" key="4">
    <source>
        <dbReference type="Proteomes" id="UP000751190"/>
    </source>
</evidence>
<feature type="region of interest" description="Disordered" evidence="1">
    <location>
        <begin position="1"/>
        <end position="31"/>
    </location>
</feature>
<sequence>MRSPAMVTRSARPRAAAGAGTAGATRAPTSVQCSLEPIVPSECRREAPSKRPWLRAALVAACVAAAAAAAGVLRNAGSVARGGEPPAPFGEVAGAAAALNGTSAWALAERGAPAGADAQLLPDALRALPRQRVALFSANFDYNLDGVALTLNRLVAHLLREGHAVAVFAPSRAHRVIPPPEPPSMARADRSELDARPPACGAVGCERTREAGETPRFVQVVAPSVRCPIFKEYELTLPALGADLAAALRAFRPTVAHIATPDPLGHAAQRWAARAGVPVVCSFHTRYHRYLHYYGLGWTEPLYWWALRRFHARCGGGTFPPSEAVATELRAHGIGNVRLWARGVDTERFAPARASHALRASWQRQAAEQRARPHAALAPERSAHGARRARGLGQRVAALAARALRAARLGLARHHRRAGRQREARAPPRSADAPRAAPADARPRADERDGGSALAAARAAPALEAMASGVPILLLVSRLRWEKGLAGFAAVVRRLEEQRVPHVAVVVGDGGARRALARLLPRAVFTGALAGEALAAAYASADVFLTASETEGWGGTVLEAMASGLPVAAYAASGISQLIAHGRSGLLAPPRDVGALAAHAAALLRAPRAERAALSAAARQIACGYGWGRELRRMERYYHEARGGEGES</sequence>
<dbReference type="InterPro" id="IPR050194">
    <property type="entry name" value="Glycosyltransferase_grp1"/>
</dbReference>
<evidence type="ECO:0000259" key="2">
    <source>
        <dbReference type="Pfam" id="PF13439"/>
    </source>
</evidence>
<dbReference type="PANTHER" id="PTHR45947">
    <property type="entry name" value="SULFOQUINOVOSYL TRANSFERASE SQD2"/>
    <property type="match status" value="1"/>
</dbReference>
<dbReference type="InterPro" id="IPR028098">
    <property type="entry name" value="Glyco_trans_4-like_N"/>
</dbReference>
<feature type="compositionally biased region" description="Basic and acidic residues" evidence="1">
    <location>
        <begin position="441"/>
        <end position="450"/>
    </location>
</feature>
<reference evidence="3" key="1">
    <citation type="submission" date="2021-05" db="EMBL/GenBank/DDBJ databases">
        <title>The genome of the haptophyte Pavlova lutheri (Diacronema luteri, Pavlovales) - a model for lipid biosynthesis in eukaryotic algae.</title>
        <authorList>
            <person name="Hulatt C.J."/>
            <person name="Posewitz M.C."/>
        </authorList>
    </citation>
    <scope>NUCLEOTIDE SEQUENCE</scope>
    <source>
        <strain evidence="3">NIVA-4/92</strain>
    </source>
</reference>
<dbReference type="OrthoDB" id="443318at2759"/>
<protein>
    <recommendedName>
        <fullName evidence="2">Glycosyltransferase subfamily 4-like N-terminal domain-containing protein</fullName>
    </recommendedName>
</protein>
<feature type="compositionally biased region" description="Low complexity" evidence="1">
    <location>
        <begin position="427"/>
        <end position="440"/>
    </location>
</feature>
<dbReference type="AlphaFoldDB" id="A0A8J5X774"/>
<proteinExistence type="predicted"/>
<accession>A0A8J5X774</accession>
<dbReference type="Gene3D" id="3.40.50.2000">
    <property type="entry name" value="Glycogen Phosphorylase B"/>
    <property type="match status" value="2"/>
</dbReference>
<dbReference type="SUPFAM" id="SSF53756">
    <property type="entry name" value="UDP-Glycosyltransferase/glycogen phosphorylase"/>
    <property type="match status" value="1"/>
</dbReference>
<dbReference type="Pfam" id="PF13439">
    <property type="entry name" value="Glyco_transf_4"/>
    <property type="match status" value="1"/>
</dbReference>
<dbReference type="Proteomes" id="UP000751190">
    <property type="component" value="Unassembled WGS sequence"/>
</dbReference>
<feature type="compositionally biased region" description="Low complexity" evidence="1">
    <location>
        <begin position="8"/>
        <end position="30"/>
    </location>
</feature>
<dbReference type="EMBL" id="JAGTXO010000065">
    <property type="protein sequence ID" value="KAG8457678.1"/>
    <property type="molecule type" value="Genomic_DNA"/>
</dbReference>
<keyword evidence="4" id="KW-1185">Reference proteome</keyword>
<name>A0A8J5X774_DIALT</name>
<gene>
    <name evidence="3" type="ORF">KFE25_001464</name>
</gene>
<dbReference type="GO" id="GO:0016757">
    <property type="term" value="F:glycosyltransferase activity"/>
    <property type="evidence" value="ECO:0007669"/>
    <property type="project" value="TreeGrafter"/>
</dbReference>
<evidence type="ECO:0000313" key="3">
    <source>
        <dbReference type="EMBL" id="KAG8457678.1"/>
    </source>
</evidence>
<comment type="caution">
    <text evidence="3">The sequence shown here is derived from an EMBL/GenBank/DDBJ whole genome shotgun (WGS) entry which is preliminary data.</text>
</comment>
<dbReference type="Pfam" id="PF13692">
    <property type="entry name" value="Glyco_trans_1_4"/>
    <property type="match status" value="1"/>
</dbReference>
<feature type="region of interest" description="Disordered" evidence="1">
    <location>
        <begin position="410"/>
        <end position="452"/>
    </location>
</feature>
<dbReference type="PANTHER" id="PTHR45947:SF3">
    <property type="entry name" value="SULFOQUINOVOSYL TRANSFERASE SQD2"/>
    <property type="match status" value="1"/>
</dbReference>
<evidence type="ECO:0000256" key="1">
    <source>
        <dbReference type="SAM" id="MobiDB-lite"/>
    </source>
</evidence>
<feature type="region of interest" description="Disordered" evidence="1">
    <location>
        <begin position="360"/>
        <end position="389"/>
    </location>
</feature>
<feature type="domain" description="Glycosyltransferase subfamily 4-like N-terminal" evidence="2">
    <location>
        <begin position="145"/>
        <end position="348"/>
    </location>
</feature>
<organism evidence="3 4">
    <name type="scientific">Diacronema lutheri</name>
    <name type="common">Unicellular marine alga</name>
    <name type="synonym">Monochrysis lutheri</name>
    <dbReference type="NCBI Taxonomy" id="2081491"/>
    <lineage>
        <taxon>Eukaryota</taxon>
        <taxon>Haptista</taxon>
        <taxon>Haptophyta</taxon>
        <taxon>Pavlovophyceae</taxon>
        <taxon>Pavlovales</taxon>
        <taxon>Pavlovaceae</taxon>
        <taxon>Diacronema</taxon>
    </lineage>
</organism>